<dbReference type="HAMAP" id="MF_01161">
    <property type="entry name" value="tRNA_Ile_lys_synt"/>
    <property type="match status" value="1"/>
</dbReference>
<dbReference type="PANTHER" id="PTHR43033">
    <property type="entry name" value="TRNA(ILE)-LYSIDINE SYNTHASE-RELATED"/>
    <property type="match status" value="1"/>
</dbReference>
<comment type="subcellular location">
    <subcellularLocation>
        <location evidence="6">Cytoplasm</location>
    </subcellularLocation>
</comment>
<comment type="catalytic activity">
    <reaction evidence="5 6">
        <text>cytidine(34) in tRNA(Ile2) + L-lysine + ATP = lysidine(34) in tRNA(Ile2) + AMP + diphosphate + H(+)</text>
        <dbReference type="Rhea" id="RHEA:43744"/>
        <dbReference type="Rhea" id="RHEA-COMP:10625"/>
        <dbReference type="Rhea" id="RHEA-COMP:10670"/>
        <dbReference type="ChEBI" id="CHEBI:15378"/>
        <dbReference type="ChEBI" id="CHEBI:30616"/>
        <dbReference type="ChEBI" id="CHEBI:32551"/>
        <dbReference type="ChEBI" id="CHEBI:33019"/>
        <dbReference type="ChEBI" id="CHEBI:82748"/>
        <dbReference type="ChEBI" id="CHEBI:83665"/>
        <dbReference type="ChEBI" id="CHEBI:456215"/>
        <dbReference type="EC" id="6.3.4.19"/>
    </reaction>
</comment>
<keyword evidence="3 6" id="KW-0547">Nucleotide-binding</keyword>
<organism evidence="8 9">
    <name type="scientific">Croceibacterium xixiisoli</name>
    <dbReference type="NCBI Taxonomy" id="1476466"/>
    <lineage>
        <taxon>Bacteria</taxon>
        <taxon>Pseudomonadati</taxon>
        <taxon>Pseudomonadota</taxon>
        <taxon>Alphaproteobacteria</taxon>
        <taxon>Sphingomonadales</taxon>
        <taxon>Erythrobacteraceae</taxon>
        <taxon>Croceibacterium</taxon>
    </lineage>
</organism>
<dbReference type="OrthoDB" id="9807403at2"/>
<name>A0A6I4TT58_9SPHN</name>
<dbReference type="InterPro" id="IPR011063">
    <property type="entry name" value="TilS/TtcA_N"/>
</dbReference>
<proteinExistence type="inferred from homology"/>
<dbReference type="InterPro" id="IPR012094">
    <property type="entry name" value="tRNA_Ile_lys_synt"/>
</dbReference>
<keyword evidence="1 6" id="KW-0436">Ligase</keyword>
<dbReference type="CDD" id="cd01992">
    <property type="entry name" value="TilS_N"/>
    <property type="match status" value="1"/>
</dbReference>
<evidence type="ECO:0000256" key="1">
    <source>
        <dbReference type="ARBA" id="ARBA00022598"/>
    </source>
</evidence>
<dbReference type="AlphaFoldDB" id="A0A6I4TT58"/>
<dbReference type="PANTHER" id="PTHR43033:SF5">
    <property type="entry name" value="TRNA(ILE)-LYSIDINE SYNTHETASE"/>
    <property type="match status" value="1"/>
</dbReference>
<evidence type="ECO:0000256" key="3">
    <source>
        <dbReference type="ARBA" id="ARBA00022741"/>
    </source>
</evidence>
<accession>A0A6I4TT58</accession>
<evidence type="ECO:0000256" key="5">
    <source>
        <dbReference type="ARBA" id="ARBA00048539"/>
    </source>
</evidence>
<keyword evidence="2 6" id="KW-0819">tRNA processing</keyword>
<protein>
    <recommendedName>
        <fullName evidence="6">tRNA(Ile)-lysidine synthase</fullName>
        <ecNumber evidence="6">6.3.4.19</ecNumber>
    </recommendedName>
    <alternativeName>
        <fullName evidence="6">tRNA(Ile)-2-lysyl-cytidine synthase</fullName>
    </alternativeName>
    <alternativeName>
        <fullName evidence="6">tRNA(Ile)-lysidine synthetase</fullName>
    </alternativeName>
</protein>
<dbReference type="Gene3D" id="3.40.50.620">
    <property type="entry name" value="HUPs"/>
    <property type="match status" value="1"/>
</dbReference>
<dbReference type="InterPro" id="IPR012795">
    <property type="entry name" value="tRNA_Ile_lys_synt_N"/>
</dbReference>
<keyword evidence="9" id="KW-1185">Reference proteome</keyword>
<evidence type="ECO:0000313" key="8">
    <source>
        <dbReference type="EMBL" id="MXO98057.1"/>
    </source>
</evidence>
<dbReference type="GO" id="GO:0032267">
    <property type="term" value="F:tRNA(Ile)-lysidine synthase activity"/>
    <property type="evidence" value="ECO:0007669"/>
    <property type="project" value="UniProtKB-EC"/>
</dbReference>
<evidence type="ECO:0000256" key="2">
    <source>
        <dbReference type="ARBA" id="ARBA00022694"/>
    </source>
</evidence>
<dbReference type="NCBIfam" id="TIGR02432">
    <property type="entry name" value="lysidine_TilS_N"/>
    <property type="match status" value="1"/>
</dbReference>
<dbReference type="Pfam" id="PF01171">
    <property type="entry name" value="ATP_bind_3"/>
    <property type="match status" value="1"/>
</dbReference>
<comment type="caution">
    <text evidence="8">The sequence shown here is derived from an EMBL/GenBank/DDBJ whole genome shotgun (WGS) entry which is preliminary data.</text>
</comment>
<dbReference type="RefSeq" id="WP_161389729.1">
    <property type="nucleotide sequence ID" value="NZ_JBHSCP010000001.1"/>
</dbReference>
<keyword evidence="4 6" id="KW-0067">ATP-binding</keyword>
<evidence type="ECO:0000256" key="6">
    <source>
        <dbReference type="HAMAP-Rule" id="MF_01161"/>
    </source>
</evidence>
<dbReference type="Proteomes" id="UP000469430">
    <property type="component" value="Unassembled WGS sequence"/>
</dbReference>
<evidence type="ECO:0000256" key="4">
    <source>
        <dbReference type="ARBA" id="ARBA00022840"/>
    </source>
</evidence>
<dbReference type="InterPro" id="IPR014729">
    <property type="entry name" value="Rossmann-like_a/b/a_fold"/>
</dbReference>
<reference evidence="8 9" key="1">
    <citation type="submission" date="2019-12" db="EMBL/GenBank/DDBJ databases">
        <title>Genomic-based taxomic classification of the family Erythrobacteraceae.</title>
        <authorList>
            <person name="Xu L."/>
        </authorList>
    </citation>
    <scope>NUCLEOTIDE SEQUENCE [LARGE SCALE GENOMIC DNA]</scope>
    <source>
        <strain evidence="8 9">S36</strain>
    </source>
</reference>
<feature type="binding site" evidence="6">
    <location>
        <begin position="41"/>
        <end position="46"/>
    </location>
    <ligand>
        <name>ATP</name>
        <dbReference type="ChEBI" id="CHEBI:30616"/>
    </ligand>
</feature>
<dbReference type="SUPFAM" id="SSF52402">
    <property type="entry name" value="Adenine nucleotide alpha hydrolases-like"/>
    <property type="match status" value="1"/>
</dbReference>
<dbReference type="EMBL" id="WTYJ01000001">
    <property type="protein sequence ID" value="MXO98057.1"/>
    <property type="molecule type" value="Genomic_DNA"/>
</dbReference>
<comment type="function">
    <text evidence="6">Ligates lysine onto the cytidine present at position 34 of the AUA codon-specific tRNA(Ile) that contains the anticodon CAU, in an ATP-dependent manner. Cytidine is converted to lysidine, thus changing the amino acid specificity of the tRNA from methionine to isoleucine.</text>
</comment>
<dbReference type="GO" id="GO:0005737">
    <property type="term" value="C:cytoplasm"/>
    <property type="evidence" value="ECO:0007669"/>
    <property type="project" value="UniProtKB-SubCell"/>
</dbReference>
<feature type="domain" description="tRNA(Ile)-lysidine/2-thiocytidine synthase N-terminal" evidence="7">
    <location>
        <begin position="37"/>
        <end position="212"/>
    </location>
</feature>
<comment type="domain">
    <text evidence="6">The N-terminal region contains the highly conserved SGGXDS motif, predicted to be a P-loop motif involved in ATP binding.</text>
</comment>
<dbReference type="GO" id="GO:0006400">
    <property type="term" value="P:tRNA modification"/>
    <property type="evidence" value="ECO:0007669"/>
    <property type="project" value="UniProtKB-UniRule"/>
</dbReference>
<dbReference type="EC" id="6.3.4.19" evidence="6"/>
<sequence length="338" mass="35675">MTPTAPGSAAADRADRTPDDAFRRALAELWPEAGLIGLAVSGGADSLAMLLLAHATIPGRFEVATVDHRLRPAGADECAFVAQLCAARGISCAILPISVPADGNVMAAARTARYAALAHWAQARGLGAIATAHHIDDQAETLLMRLSHASGVAGLAGIRRRGVVPGSDLPLLRPLLTLRRADCEDVVARAGIDPVQDPSNDNPAYSRVRIRQALRTLDGLDAVSLAASATNLADAEDVLAWATDREWAERVTIEAGILRYRPGAPRAVMLRVLDRAVRQQGALARWQGAPARGQGVARVLDRLLRGEDANIAGVLIRIVGQDWLFAPEPPRKSGSAGE</sequence>
<gene>
    <name evidence="6 8" type="primary">tilS</name>
    <name evidence="8" type="ORF">GRI97_03520</name>
</gene>
<keyword evidence="6" id="KW-0963">Cytoplasm</keyword>
<dbReference type="GO" id="GO:0005524">
    <property type="term" value="F:ATP binding"/>
    <property type="evidence" value="ECO:0007669"/>
    <property type="project" value="UniProtKB-UniRule"/>
</dbReference>
<evidence type="ECO:0000313" key="9">
    <source>
        <dbReference type="Proteomes" id="UP000469430"/>
    </source>
</evidence>
<evidence type="ECO:0000259" key="7">
    <source>
        <dbReference type="Pfam" id="PF01171"/>
    </source>
</evidence>
<comment type="similarity">
    <text evidence="6">Belongs to the tRNA(Ile)-lysidine synthase family.</text>
</comment>